<keyword evidence="5" id="KW-1185">Reference proteome</keyword>
<evidence type="ECO:0000259" key="3">
    <source>
        <dbReference type="Pfam" id="PF00685"/>
    </source>
</evidence>
<dbReference type="InterPro" id="IPR037359">
    <property type="entry name" value="NST/OST"/>
</dbReference>
<dbReference type="OrthoDB" id="981508at2"/>
<name>A0A1H2UR41_9FLAO</name>
<dbReference type="InterPro" id="IPR000863">
    <property type="entry name" value="Sulfotransferase_dom"/>
</dbReference>
<keyword evidence="2" id="KW-0325">Glycoprotein</keyword>
<dbReference type="Pfam" id="PF00685">
    <property type="entry name" value="Sulfotransfer_1"/>
    <property type="match status" value="1"/>
</dbReference>
<dbReference type="RefSeq" id="WP_090292409.1">
    <property type="nucleotide sequence ID" value="NZ_FNKI01000001.1"/>
</dbReference>
<evidence type="ECO:0000256" key="2">
    <source>
        <dbReference type="ARBA" id="ARBA00023180"/>
    </source>
</evidence>
<dbReference type="InterPro" id="IPR027417">
    <property type="entry name" value="P-loop_NTPase"/>
</dbReference>
<reference evidence="5" key="1">
    <citation type="submission" date="2016-10" db="EMBL/GenBank/DDBJ databases">
        <authorList>
            <person name="Varghese N."/>
            <person name="Submissions S."/>
        </authorList>
    </citation>
    <scope>NUCLEOTIDE SEQUENCE [LARGE SCALE GENOMIC DNA]</scope>
    <source>
        <strain evidence="5">DSM 25030</strain>
    </source>
</reference>
<dbReference type="EMBL" id="FNMY01000002">
    <property type="protein sequence ID" value="SDW58597.1"/>
    <property type="molecule type" value="Genomic_DNA"/>
</dbReference>
<dbReference type="PANTHER" id="PTHR10605:SF56">
    <property type="entry name" value="BIFUNCTIONAL HEPARAN SULFATE N-DEACETYLASE_N-SULFOTRANSFERASE"/>
    <property type="match status" value="1"/>
</dbReference>
<protein>
    <submittedName>
        <fullName evidence="4">Sulfotransferase domain-containing protein</fullName>
    </submittedName>
</protein>
<evidence type="ECO:0000256" key="1">
    <source>
        <dbReference type="ARBA" id="ARBA00022679"/>
    </source>
</evidence>
<gene>
    <name evidence="4" type="ORF">SAMN04487892_1718</name>
</gene>
<sequence>MKVNFFCIGAQKAGTTLLHDILIQHPDIYLPPDKEAHFFDVNERYEKGLDYFETFFSTYSGQKRIGNINPNLQVENRSIDRIIDSYGNKEVKIIFILRDPVKRMYSHYLMSKKRGYEKLTFQEALNQESHRIKNPKNYKKYYTNELGHFEKDHLGYSLRSHYLKTLKHLHQRIPQKNIKVVFFEEFLGDKQNTITDLLNFIEVDNNFEFDLSIKSNPAQKSKSILVSKFLITSSPLKSVLKKITPTWIRLRIKNFVKKINLKELSEEEKKLSPFIYSSLRKEFDSEVEELEKFLNRRIDFWEY</sequence>
<dbReference type="STRING" id="1073328.SAMN05216294_0574"/>
<keyword evidence="1 4" id="KW-0808">Transferase</keyword>
<evidence type="ECO:0000313" key="4">
    <source>
        <dbReference type="EMBL" id="SDW58597.1"/>
    </source>
</evidence>
<evidence type="ECO:0000313" key="5">
    <source>
        <dbReference type="Proteomes" id="UP000199592"/>
    </source>
</evidence>
<dbReference type="Proteomes" id="UP000199592">
    <property type="component" value="Unassembled WGS sequence"/>
</dbReference>
<accession>A0A1H2UR41</accession>
<organism evidence="4 5">
    <name type="scientific">Flagellimonas zhangzhouensis</name>
    <dbReference type="NCBI Taxonomy" id="1073328"/>
    <lineage>
        <taxon>Bacteria</taxon>
        <taxon>Pseudomonadati</taxon>
        <taxon>Bacteroidota</taxon>
        <taxon>Flavobacteriia</taxon>
        <taxon>Flavobacteriales</taxon>
        <taxon>Flavobacteriaceae</taxon>
        <taxon>Flagellimonas</taxon>
    </lineage>
</organism>
<proteinExistence type="predicted"/>
<dbReference type="SUPFAM" id="SSF52540">
    <property type="entry name" value="P-loop containing nucleoside triphosphate hydrolases"/>
    <property type="match status" value="1"/>
</dbReference>
<dbReference type="GO" id="GO:0008146">
    <property type="term" value="F:sulfotransferase activity"/>
    <property type="evidence" value="ECO:0007669"/>
    <property type="project" value="InterPro"/>
</dbReference>
<feature type="domain" description="Sulfotransferase" evidence="3">
    <location>
        <begin position="5"/>
        <end position="208"/>
    </location>
</feature>
<dbReference type="PANTHER" id="PTHR10605">
    <property type="entry name" value="HEPARAN SULFATE SULFOTRANSFERASE"/>
    <property type="match status" value="1"/>
</dbReference>
<dbReference type="AlphaFoldDB" id="A0A1H2UR41"/>
<dbReference type="Gene3D" id="3.40.50.300">
    <property type="entry name" value="P-loop containing nucleotide triphosphate hydrolases"/>
    <property type="match status" value="1"/>
</dbReference>